<dbReference type="InterPro" id="IPR043138">
    <property type="entry name" value="GGT_lsub"/>
</dbReference>
<dbReference type="PRINTS" id="PR01210">
    <property type="entry name" value="GGTRANSPTASE"/>
</dbReference>
<keyword evidence="6 11" id="KW-0865">Zymogen</keyword>
<dbReference type="InterPro" id="IPR000101">
    <property type="entry name" value="GGT_peptidase"/>
</dbReference>
<keyword evidence="14" id="KW-1185">Reference proteome</keyword>
<evidence type="ECO:0000256" key="12">
    <source>
        <dbReference type="SAM" id="SignalP"/>
    </source>
</evidence>
<dbReference type="PANTHER" id="PTHR43199">
    <property type="entry name" value="GLUTATHIONE HYDROLASE"/>
    <property type="match status" value="1"/>
</dbReference>
<feature type="signal peptide" evidence="12">
    <location>
        <begin position="1"/>
        <end position="24"/>
    </location>
</feature>
<comment type="subunit">
    <text evidence="11">This enzyme consists of two polypeptide chains, which are synthesized in precursor form from a single polypeptide.</text>
</comment>
<evidence type="ECO:0000256" key="5">
    <source>
        <dbReference type="ARBA" id="ARBA00022801"/>
    </source>
</evidence>
<feature type="binding site" evidence="10">
    <location>
        <position position="506"/>
    </location>
    <ligand>
        <name>L-glutamate</name>
        <dbReference type="ChEBI" id="CHEBI:29985"/>
    </ligand>
</feature>
<dbReference type="InterPro" id="IPR043137">
    <property type="entry name" value="GGT_ssub_C"/>
</dbReference>
<dbReference type="GO" id="GO:0103068">
    <property type="term" value="F:leukotriene C4 gamma-glutamyl transferase activity"/>
    <property type="evidence" value="ECO:0007669"/>
    <property type="project" value="UniProtKB-EC"/>
</dbReference>
<comment type="PTM">
    <text evidence="11">Cleaved by autocatalysis into a large and a small subunit.</text>
</comment>
<feature type="chain" id="PRO_5015536883" description="Glutathione hydrolase proenzyme" evidence="12">
    <location>
        <begin position="25"/>
        <end position="605"/>
    </location>
</feature>
<keyword evidence="12" id="KW-0732">Signal</keyword>
<dbReference type="PROSITE" id="PS51257">
    <property type="entry name" value="PROKAR_LIPOPROTEIN"/>
    <property type="match status" value="1"/>
</dbReference>
<dbReference type="UniPathway" id="UPA00204"/>
<dbReference type="Pfam" id="PF01019">
    <property type="entry name" value="G_glu_transpept"/>
    <property type="match status" value="1"/>
</dbReference>
<comment type="catalytic activity">
    <reaction evidence="2 11">
        <text>glutathione + H2O = L-cysteinylglycine + L-glutamate</text>
        <dbReference type="Rhea" id="RHEA:28807"/>
        <dbReference type="ChEBI" id="CHEBI:15377"/>
        <dbReference type="ChEBI" id="CHEBI:29985"/>
        <dbReference type="ChEBI" id="CHEBI:57925"/>
        <dbReference type="ChEBI" id="CHEBI:61694"/>
        <dbReference type="EC" id="3.4.19.13"/>
    </reaction>
</comment>
<proteinExistence type="inferred from homology"/>
<dbReference type="GO" id="GO:0006751">
    <property type="term" value="P:glutathione catabolic process"/>
    <property type="evidence" value="ECO:0007669"/>
    <property type="project" value="UniProtKB-UniRule"/>
</dbReference>
<keyword evidence="5 11" id="KW-0378">Hydrolase</keyword>
<evidence type="ECO:0000313" key="13">
    <source>
        <dbReference type="EMBL" id="PQA89287.1"/>
    </source>
</evidence>
<comment type="catalytic activity">
    <reaction evidence="8 11">
        <text>an N-terminal (5-L-glutamyl)-[peptide] + an alpha-amino acid = 5-L-glutamyl amino acid + an N-terminal L-alpha-aminoacyl-[peptide]</text>
        <dbReference type="Rhea" id="RHEA:23904"/>
        <dbReference type="Rhea" id="RHEA-COMP:9780"/>
        <dbReference type="Rhea" id="RHEA-COMP:9795"/>
        <dbReference type="ChEBI" id="CHEBI:77644"/>
        <dbReference type="ChEBI" id="CHEBI:78597"/>
        <dbReference type="ChEBI" id="CHEBI:78599"/>
        <dbReference type="ChEBI" id="CHEBI:78608"/>
        <dbReference type="EC" id="2.3.2.2"/>
    </reaction>
</comment>
<keyword evidence="11" id="KW-0317">Glutathione biosynthesis</keyword>
<sequence length="605" mass="63200">MKRIWAAGALTLAAAMTAACSREAAPEKEAGTEAQAAAAAAADVPVETGRWFIAAANPHAAEAGAAILKKGGSAVDAAIATETVLGLVEPQSSGLGGGAFMLYYDAASDTLETYSGRETAPASATPERFLKEDGTPMGFYDAVVGGISVGVPGAVRMLEMAHEAHGALPWAEDFEAAIALSEEGFEVSPRLNGLLERIPRLKQLPAAAAYFYDEEGNPWPVGHVLKNSAYAETLKTVAEGGAEAFYEGPIAEAIVEAVNGGPQPGGMTLEDLKTYTAEKLDPVCGPYRAYQVCSMAPPSSGGVTLVQILSLLEPFDMAGAGAGSIEALHLIFEASRLAYADRNQYLADNEHLSDEGLSPEAVIAGLLNPAYLQARAALIDKTKAAESVEPGDPSAYDIEDGAGQWKRYGADASPEPPSTSHFVIVDVEGNVVSMTATVEFAFGSHLMAAGMVLNNQLTDFSFLPVRDGKPVANAVAPGKRPRSSMSPSIVFDENGEVWSAVGSPGGPAIIGYVAKTIIAMIDWDMSAQEAIEYPNVVYPRGAPLLEEGGFDSQVVEGLKAMGHPVEVRGLNSGVHAFKRLPDGSFQGGADPRREGIWLSGTLETE</sequence>
<evidence type="ECO:0000256" key="9">
    <source>
        <dbReference type="PIRSR" id="PIRSR600101-1"/>
    </source>
</evidence>
<organism evidence="13 14">
    <name type="scientific">Hyphococcus luteus</name>
    <dbReference type="NCBI Taxonomy" id="2058213"/>
    <lineage>
        <taxon>Bacteria</taxon>
        <taxon>Pseudomonadati</taxon>
        <taxon>Pseudomonadota</taxon>
        <taxon>Alphaproteobacteria</taxon>
        <taxon>Parvularculales</taxon>
        <taxon>Parvularculaceae</taxon>
        <taxon>Hyphococcus</taxon>
    </lineage>
</organism>
<dbReference type="OrthoDB" id="9781342at2"/>
<reference evidence="13 14" key="1">
    <citation type="submission" date="2017-12" db="EMBL/GenBank/DDBJ databases">
        <authorList>
            <person name="Hurst M.R.H."/>
        </authorList>
    </citation>
    <scope>NUCLEOTIDE SEQUENCE [LARGE SCALE GENOMIC DNA]</scope>
    <source>
        <strain evidence="13 14">SY-3-19</strain>
    </source>
</reference>
<keyword evidence="7 11" id="KW-0012">Acyltransferase</keyword>
<dbReference type="EC" id="2.3.2.2" evidence="11"/>
<dbReference type="EC" id="3.4.19.13" evidence="11"/>
<evidence type="ECO:0000256" key="4">
    <source>
        <dbReference type="ARBA" id="ARBA00022679"/>
    </source>
</evidence>
<evidence type="ECO:0000256" key="8">
    <source>
        <dbReference type="ARBA" id="ARBA00047417"/>
    </source>
</evidence>
<protein>
    <recommendedName>
        <fullName evidence="11">Glutathione hydrolase proenzyme</fullName>
        <ecNumber evidence="11">2.3.2.2</ecNumber>
        <ecNumber evidence="11">3.4.19.13</ecNumber>
    </recommendedName>
    <component>
        <recommendedName>
            <fullName evidence="11">Glutathione hydrolase large chain</fullName>
        </recommendedName>
    </component>
    <component>
        <recommendedName>
            <fullName evidence="11">Glutathione hydrolase small chain</fullName>
        </recommendedName>
    </component>
</protein>
<accession>A0A2S7K9X0</accession>
<evidence type="ECO:0000313" key="14">
    <source>
        <dbReference type="Proteomes" id="UP000239504"/>
    </source>
</evidence>
<evidence type="ECO:0000256" key="7">
    <source>
        <dbReference type="ARBA" id="ARBA00023315"/>
    </source>
</evidence>
<dbReference type="InterPro" id="IPR051792">
    <property type="entry name" value="GGT_bact"/>
</dbReference>
<dbReference type="NCBIfam" id="TIGR00066">
    <property type="entry name" value="g_glut_trans"/>
    <property type="match status" value="1"/>
</dbReference>
<dbReference type="Gene3D" id="1.10.246.130">
    <property type="match status" value="1"/>
</dbReference>
<dbReference type="SUPFAM" id="SSF56235">
    <property type="entry name" value="N-terminal nucleophile aminohydrolases (Ntn hydrolases)"/>
    <property type="match status" value="1"/>
</dbReference>
<evidence type="ECO:0000256" key="10">
    <source>
        <dbReference type="PIRSR" id="PIRSR600101-2"/>
    </source>
</evidence>
<keyword evidence="4 11" id="KW-0808">Transferase</keyword>
<name>A0A2S7K9X0_9PROT</name>
<dbReference type="InterPro" id="IPR029055">
    <property type="entry name" value="Ntn_hydrolases_N"/>
</dbReference>
<dbReference type="AlphaFoldDB" id="A0A2S7K9X0"/>
<evidence type="ECO:0000256" key="2">
    <source>
        <dbReference type="ARBA" id="ARBA00001089"/>
    </source>
</evidence>
<dbReference type="Proteomes" id="UP000239504">
    <property type="component" value="Unassembled WGS sequence"/>
</dbReference>
<feature type="binding site" evidence="10">
    <location>
        <begin position="483"/>
        <end position="484"/>
    </location>
    <ligand>
        <name>L-glutamate</name>
        <dbReference type="ChEBI" id="CHEBI:29985"/>
    </ligand>
</feature>
<dbReference type="Gene3D" id="3.60.20.40">
    <property type="match status" value="1"/>
</dbReference>
<comment type="catalytic activity">
    <reaction evidence="1 11">
        <text>an S-substituted glutathione + H2O = an S-substituted L-cysteinylglycine + L-glutamate</text>
        <dbReference type="Rhea" id="RHEA:59468"/>
        <dbReference type="ChEBI" id="CHEBI:15377"/>
        <dbReference type="ChEBI" id="CHEBI:29985"/>
        <dbReference type="ChEBI" id="CHEBI:90779"/>
        <dbReference type="ChEBI" id="CHEBI:143103"/>
        <dbReference type="EC" id="3.4.19.13"/>
    </reaction>
</comment>
<comment type="pathway">
    <text evidence="11">Sulfur metabolism; glutathione metabolism.</text>
</comment>
<dbReference type="EMBL" id="PJCH01000003">
    <property type="protein sequence ID" value="PQA89287.1"/>
    <property type="molecule type" value="Genomic_DNA"/>
</dbReference>
<evidence type="ECO:0000256" key="6">
    <source>
        <dbReference type="ARBA" id="ARBA00023145"/>
    </source>
</evidence>
<feature type="binding site" evidence="10">
    <location>
        <position position="459"/>
    </location>
    <ligand>
        <name>L-glutamate</name>
        <dbReference type="ChEBI" id="CHEBI:29985"/>
    </ligand>
</feature>
<comment type="similarity">
    <text evidence="3 11">Belongs to the gamma-glutamyltransferase family.</text>
</comment>
<evidence type="ECO:0000256" key="3">
    <source>
        <dbReference type="ARBA" id="ARBA00009381"/>
    </source>
</evidence>
<comment type="caution">
    <text evidence="13">The sequence shown here is derived from an EMBL/GenBank/DDBJ whole genome shotgun (WGS) entry which is preliminary data.</text>
</comment>
<feature type="binding site" evidence="10">
    <location>
        <position position="117"/>
    </location>
    <ligand>
        <name>L-glutamate</name>
        <dbReference type="ChEBI" id="CHEBI:29985"/>
    </ligand>
</feature>
<dbReference type="GO" id="GO:0006750">
    <property type="term" value="P:glutathione biosynthetic process"/>
    <property type="evidence" value="ECO:0007669"/>
    <property type="project" value="UniProtKB-KW"/>
</dbReference>
<gene>
    <name evidence="13" type="primary">ggt</name>
    <name evidence="13" type="ORF">CW354_04455</name>
</gene>
<dbReference type="GO" id="GO:0036374">
    <property type="term" value="F:glutathione hydrolase activity"/>
    <property type="evidence" value="ECO:0007669"/>
    <property type="project" value="UniProtKB-UniRule"/>
</dbReference>
<evidence type="ECO:0000256" key="11">
    <source>
        <dbReference type="RuleBase" id="RU368036"/>
    </source>
</evidence>
<dbReference type="PANTHER" id="PTHR43199:SF1">
    <property type="entry name" value="GLUTATHIONE HYDROLASE PROENZYME"/>
    <property type="match status" value="1"/>
</dbReference>
<feature type="active site" description="Nucleophile" evidence="9">
    <location>
        <position position="419"/>
    </location>
</feature>
<evidence type="ECO:0000256" key="1">
    <source>
        <dbReference type="ARBA" id="ARBA00001049"/>
    </source>
</evidence>